<comment type="caution">
    <text evidence="3">The sequence shown here is derived from an EMBL/GenBank/DDBJ whole genome shotgun (WGS) entry which is preliminary data.</text>
</comment>
<dbReference type="GeneID" id="76210117"/>
<dbReference type="OrthoDB" id="25187at2157"/>
<dbReference type="InterPro" id="IPR002733">
    <property type="entry name" value="AMMECR1_domain"/>
</dbReference>
<protein>
    <recommendedName>
        <fullName evidence="1">Protein NZNM25_18900</fullName>
    </recommendedName>
</protein>
<dbReference type="AlphaFoldDB" id="A0A2S2KTZ2"/>
<dbReference type="PROSITE" id="PS51112">
    <property type="entry name" value="AMMECR1"/>
    <property type="match status" value="1"/>
</dbReference>
<dbReference type="EMBL" id="BGKI01000012">
    <property type="protein sequence ID" value="GBH35099.1"/>
    <property type="molecule type" value="Genomic_DNA"/>
</dbReference>
<dbReference type="PANTHER" id="PTHR13016">
    <property type="entry name" value="AMMECR1 HOMOLOG"/>
    <property type="match status" value="1"/>
</dbReference>
<keyword evidence="4" id="KW-1185">Reference proteome</keyword>
<sequence>MKNIRNFTDEDGKELVKTARKAVAEYLKNKSKIADSDFHSRFNFESGVFVTINKKDSLRGCIGYPIPIKKLSYGLIDAAISAATQDPRFTPVSTDELDKIVFEVTVLTPPVEIKVDDPLEYLSIIKVGRDGLIVENSYSSGLLLPQVPTEYGWDVEEFLQHTCEKAGINKDSWKEGSTKISIFEGVIFKEESPNGKIVRESTNNFL</sequence>
<dbReference type="Pfam" id="PF01871">
    <property type="entry name" value="AMMECR1"/>
    <property type="match status" value="1"/>
</dbReference>
<dbReference type="InterPro" id="IPR027623">
    <property type="entry name" value="AmmeMemoSam_A"/>
</dbReference>
<reference evidence="3 4" key="1">
    <citation type="submission" date="2018-05" db="EMBL/GenBank/DDBJ databases">
        <title>genome sequencing of Nitrosopumilus sp. NM25.</title>
        <authorList>
            <person name="Mori K."/>
            <person name="Nakagawa T."/>
        </authorList>
    </citation>
    <scope>NUCLEOTIDE SEQUENCE [LARGE SCALE GENOMIC DNA]</scope>
    <source>
        <strain evidence="3 4">NM25</strain>
    </source>
</reference>
<dbReference type="RefSeq" id="WP_109877712.1">
    <property type="nucleotide sequence ID" value="NZ_AP026695.1"/>
</dbReference>
<evidence type="ECO:0000313" key="3">
    <source>
        <dbReference type="EMBL" id="GBH35099.1"/>
    </source>
</evidence>
<organism evidence="3 4">
    <name type="scientific">Nitrosopumilus zosterae</name>
    <dbReference type="NCBI Taxonomy" id="718286"/>
    <lineage>
        <taxon>Archaea</taxon>
        <taxon>Nitrososphaerota</taxon>
        <taxon>Nitrososphaeria</taxon>
        <taxon>Nitrosopumilales</taxon>
        <taxon>Nitrosopumilaceae</taxon>
        <taxon>Nitrosopumilus</taxon>
    </lineage>
</organism>
<dbReference type="InterPro" id="IPR027485">
    <property type="entry name" value="AMMECR1_N"/>
</dbReference>
<dbReference type="InterPro" id="IPR023473">
    <property type="entry name" value="AMMECR1"/>
</dbReference>
<evidence type="ECO:0000259" key="2">
    <source>
        <dbReference type="PROSITE" id="PS51112"/>
    </source>
</evidence>
<proteinExistence type="inferred from homology"/>
<dbReference type="InterPro" id="IPR036071">
    <property type="entry name" value="AMMECR1_dom_sf"/>
</dbReference>
<dbReference type="PANTHER" id="PTHR13016:SF0">
    <property type="entry name" value="AMME SYNDROME CANDIDATE GENE 1 PROTEIN"/>
    <property type="match status" value="1"/>
</dbReference>
<dbReference type="NCBIfam" id="TIGR04335">
    <property type="entry name" value="AmmeMemoSam_A"/>
    <property type="match status" value="1"/>
</dbReference>
<evidence type="ECO:0000256" key="1">
    <source>
        <dbReference type="HAMAP-Rule" id="MF_00645"/>
    </source>
</evidence>
<dbReference type="InterPro" id="IPR023472">
    <property type="entry name" value="Uncharacterised_MJ0810"/>
</dbReference>
<dbReference type="Proteomes" id="UP000245829">
    <property type="component" value="Unassembled WGS sequence"/>
</dbReference>
<name>A0A2S2KTZ2_9ARCH</name>
<dbReference type="Gene3D" id="3.30.700.20">
    <property type="entry name" value="Hypothetical protein ph0010, domain 1"/>
    <property type="match status" value="1"/>
</dbReference>
<dbReference type="SUPFAM" id="SSF143447">
    <property type="entry name" value="AMMECR1-like"/>
    <property type="match status" value="1"/>
</dbReference>
<dbReference type="NCBIfam" id="TIGR00296">
    <property type="entry name" value="TIGR00296 family protein"/>
    <property type="match status" value="1"/>
</dbReference>
<gene>
    <name evidence="3" type="ORF">NZNM25_18900</name>
</gene>
<dbReference type="HAMAP" id="MF_00645">
    <property type="entry name" value="AMMECR1"/>
    <property type="match status" value="1"/>
</dbReference>
<accession>A0A2S2KTZ2</accession>
<dbReference type="Gene3D" id="3.30.1490.150">
    <property type="entry name" value="Hypothetical protein ph0010, domain 2"/>
    <property type="match status" value="1"/>
</dbReference>
<evidence type="ECO:0000313" key="4">
    <source>
        <dbReference type="Proteomes" id="UP000245829"/>
    </source>
</evidence>
<feature type="domain" description="AMMECR1" evidence="2">
    <location>
        <begin position="10"/>
        <end position="199"/>
    </location>
</feature>